<dbReference type="PIRSF" id="PIRSF005378">
    <property type="entry name" value="RNA3'_term_phos_cycl_euk"/>
    <property type="match status" value="1"/>
</dbReference>
<dbReference type="RefSeq" id="WP_174631669.1">
    <property type="nucleotide sequence ID" value="NZ_CP049074.1"/>
</dbReference>
<protein>
    <recommendedName>
        <fullName evidence="2 6">RNA 3'-terminal phosphate cyclase</fullName>
        <shortName evidence="6">RNA cyclase</shortName>
        <shortName evidence="6">RNA-3'-phosphate cyclase</shortName>
        <ecNumber evidence="6 7">6.5.1.4</ecNumber>
    </recommendedName>
</protein>
<evidence type="ECO:0000256" key="6">
    <source>
        <dbReference type="HAMAP-Rule" id="MF_00200"/>
    </source>
</evidence>
<dbReference type="InterPro" id="IPR037136">
    <property type="entry name" value="RNA3'_phos_cyclase_dom_sf"/>
</dbReference>
<dbReference type="Gene3D" id="3.65.10.20">
    <property type="entry name" value="RNA 3'-terminal phosphate cyclase domain"/>
    <property type="match status" value="1"/>
</dbReference>
<proteinExistence type="inferred from homology"/>
<dbReference type="EC" id="6.5.1.4" evidence="6 7"/>
<comment type="function">
    <text evidence="6">Catalyzes the conversion of 3'-phosphate to a 2',3'-cyclic phosphodiester at the end of RNA. The mechanism of action of the enzyme occurs in 3 steps: (A) adenylation of the enzyme by ATP; (B) transfer of adenylate to an RNA-N3'P to produce RNA-N3'PP5'A; (C) and attack of the adjacent 2'-hydroxyl on the 3'-phosphorus in the diester linkage to produce the cyclic end product. The biological role of this enzyme is unknown but it is likely to function in some aspects of cellular RNA processing.</text>
</comment>
<dbReference type="InterPro" id="IPR013792">
    <property type="entry name" value="RNA3'P_cycl/enolpyr_Trfase_a/b"/>
</dbReference>
<dbReference type="EMBL" id="CP049074">
    <property type="protein sequence ID" value="QKR00563.1"/>
    <property type="molecule type" value="Genomic_DNA"/>
</dbReference>
<comment type="caution">
    <text evidence="6">Lacks conserved residue(s) required for the propagation of feature annotation.</text>
</comment>
<dbReference type="Gene3D" id="3.30.360.20">
    <property type="entry name" value="RNA 3'-terminal phosphate cyclase, insert domain"/>
    <property type="match status" value="1"/>
</dbReference>
<sequence>MLEIDGSFGEGGGQILRTSLTLSALTGRPFRLNNIRIRRKNPGLQAQHLASVKVAKLLADAEVKGDFLGSTLLEFRPKEIQEGDFTIDIGTAGSVSLVSVTAIPLMINRRTTLRILGGTDVPLSPPIDYMRLVYLPVIEKMGIRGKIKLLRRGHYPKGGGEVLLDSFRGNPVDLNLKEFGTLVEVRGVSHVSSLPGHIARRQAEGAREVLKTLAVPIHIEEEVRAEESTGSGITLSGIGSSVVGSSSLGERGVRAETVGERSAKGLLKVLETKASLDDHMSDMIMNFSFFANLSYTGSEFTEHCKTNLSIIRKFLDIEVSLKGDKPFHIEIRKRVL</sequence>
<dbReference type="HAMAP" id="MF_00200">
    <property type="entry name" value="RTC"/>
    <property type="match status" value="1"/>
</dbReference>
<dbReference type="GO" id="GO:0003963">
    <property type="term" value="F:RNA-3'-phosphate cyclase activity"/>
    <property type="evidence" value="ECO:0007669"/>
    <property type="project" value="UniProtKB-UniRule"/>
</dbReference>
<feature type="domain" description="RNA 3'-terminal phosphate cyclase insert" evidence="9">
    <location>
        <begin position="178"/>
        <end position="270"/>
    </location>
</feature>
<keyword evidence="6" id="KW-0963">Cytoplasm</keyword>
<feature type="active site" description="Tele-AMP-histidine intermediate" evidence="6">
    <location>
        <position position="303"/>
    </location>
</feature>
<keyword evidence="4 6" id="KW-0547">Nucleotide-binding</keyword>
<dbReference type="GO" id="GO:0005524">
    <property type="term" value="F:ATP binding"/>
    <property type="evidence" value="ECO:0007669"/>
    <property type="project" value="UniProtKB-KW"/>
</dbReference>
<dbReference type="PANTHER" id="PTHR11096">
    <property type="entry name" value="RNA 3' TERMINAL PHOSPHATE CYCLASE"/>
    <property type="match status" value="1"/>
</dbReference>
<dbReference type="InterPro" id="IPR000228">
    <property type="entry name" value="RNA3'_term_phos_cyc"/>
</dbReference>
<dbReference type="OrthoDB" id="7994at2157"/>
<keyword evidence="3 6" id="KW-0436">Ligase</keyword>
<dbReference type="NCBIfam" id="TIGR03399">
    <property type="entry name" value="RNA_3prim_cycl"/>
    <property type="match status" value="1"/>
</dbReference>
<dbReference type="InterPro" id="IPR017770">
    <property type="entry name" value="RNA3'_term_phos_cyc_type_1"/>
</dbReference>
<feature type="domain" description="RNA 3'-terminal phosphate cyclase" evidence="8">
    <location>
        <begin position="9"/>
        <end position="320"/>
    </location>
</feature>
<dbReference type="InterPro" id="IPR023797">
    <property type="entry name" value="RNA3'_phos_cyclase_dom"/>
</dbReference>
<comment type="subcellular location">
    <subcellularLocation>
        <location evidence="6">Cytoplasm</location>
    </subcellularLocation>
</comment>
<dbReference type="GeneID" id="55642156"/>
<evidence type="ECO:0000256" key="7">
    <source>
        <dbReference type="NCBIfam" id="TIGR03399"/>
    </source>
</evidence>
<evidence type="ECO:0000256" key="5">
    <source>
        <dbReference type="ARBA" id="ARBA00022840"/>
    </source>
</evidence>
<comment type="catalytic activity">
    <reaction evidence="6">
        <text>a 3'-end 3'-phospho-ribonucleotide-RNA + ATP = a 3'-end 2',3'-cyclophospho-ribonucleotide-RNA + AMP + diphosphate</text>
        <dbReference type="Rhea" id="RHEA:23976"/>
        <dbReference type="Rhea" id="RHEA-COMP:10463"/>
        <dbReference type="Rhea" id="RHEA-COMP:10464"/>
        <dbReference type="ChEBI" id="CHEBI:30616"/>
        <dbReference type="ChEBI" id="CHEBI:33019"/>
        <dbReference type="ChEBI" id="CHEBI:83062"/>
        <dbReference type="ChEBI" id="CHEBI:83064"/>
        <dbReference type="ChEBI" id="CHEBI:456215"/>
        <dbReference type="EC" id="6.5.1.4"/>
    </reaction>
</comment>
<evidence type="ECO:0000259" key="9">
    <source>
        <dbReference type="Pfam" id="PF05189"/>
    </source>
</evidence>
<dbReference type="PANTHER" id="PTHR11096:SF0">
    <property type="entry name" value="RNA 3'-TERMINAL PHOSPHATE CYCLASE"/>
    <property type="match status" value="1"/>
</dbReference>
<dbReference type="InterPro" id="IPR013791">
    <property type="entry name" value="RNA3'-term_phos_cycl_insert"/>
</dbReference>
<accession>A0A6N0NXH3</accession>
<dbReference type="Proteomes" id="UP000509301">
    <property type="component" value="Chromosome"/>
</dbReference>
<evidence type="ECO:0000256" key="4">
    <source>
        <dbReference type="ARBA" id="ARBA00022741"/>
    </source>
</evidence>
<dbReference type="AlphaFoldDB" id="A0A6N0NXH3"/>
<evidence type="ECO:0000313" key="11">
    <source>
        <dbReference type="Proteomes" id="UP000509301"/>
    </source>
</evidence>
<keyword evidence="11" id="KW-1185">Reference proteome</keyword>
<gene>
    <name evidence="6" type="primary">rtcA</name>
    <name evidence="10" type="ORF">GWK48_09390</name>
</gene>
<evidence type="ECO:0000256" key="2">
    <source>
        <dbReference type="ARBA" id="ARBA00021428"/>
    </source>
</evidence>
<evidence type="ECO:0000256" key="1">
    <source>
        <dbReference type="ARBA" id="ARBA00009206"/>
    </source>
</evidence>
<organism evidence="10 11">
    <name type="scientific">Metallosphaera tengchongensis</name>
    <dbReference type="NCBI Taxonomy" id="1532350"/>
    <lineage>
        <taxon>Archaea</taxon>
        <taxon>Thermoproteota</taxon>
        <taxon>Thermoprotei</taxon>
        <taxon>Sulfolobales</taxon>
        <taxon>Sulfolobaceae</taxon>
        <taxon>Metallosphaera</taxon>
    </lineage>
</organism>
<dbReference type="InterPro" id="IPR020719">
    <property type="entry name" value="RNA3'_term_phos_cycl-like_CS"/>
</dbReference>
<dbReference type="SUPFAM" id="SSF55205">
    <property type="entry name" value="EPT/RTPC-like"/>
    <property type="match status" value="1"/>
</dbReference>
<dbReference type="GO" id="GO:0005737">
    <property type="term" value="C:cytoplasm"/>
    <property type="evidence" value="ECO:0007669"/>
    <property type="project" value="UniProtKB-SubCell"/>
</dbReference>
<name>A0A6N0NXH3_9CREN</name>
<dbReference type="GO" id="GO:0006396">
    <property type="term" value="P:RNA processing"/>
    <property type="evidence" value="ECO:0007669"/>
    <property type="project" value="UniProtKB-UniRule"/>
</dbReference>
<dbReference type="InterPro" id="IPR036553">
    <property type="entry name" value="RPTC_insert"/>
</dbReference>
<reference evidence="10 11" key="1">
    <citation type="submission" date="2020-02" db="EMBL/GenBank/DDBJ databases">
        <title>Comparative genome analysis reveals the metabolism and evolution of the thermophilic archaeal genus Metallosphaera.</title>
        <authorList>
            <person name="Jiang C."/>
        </authorList>
    </citation>
    <scope>NUCLEOTIDE SEQUENCE [LARGE SCALE GENOMIC DNA]</scope>
    <source>
        <strain evidence="10 11">Ric-A</strain>
    </source>
</reference>
<evidence type="ECO:0000259" key="8">
    <source>
        <dbReference type="Pfam" id="PF01137"/>
    </source>
</evidence>
<evidence type="ECO:0000313" key="10">
    <source>
        <dbReference type="EMBL" id="QKR00563.1"/>
    </source>
</evidence>
<dbReference type="Pfam" id="PF01137">
    <property type="entry name" value="RTC"/>
    <property type="match status" value="1"/>
</dbReference>
<evidence type="ECO:0000256" key="3">
    <source>
        <dbReference type="ARBA" id="ARBA00022598"/>
    </source>
</evidence>
<comment type="similarity">
    <text evidence="1 6">Belongs to the RNA 3'-terminal cyclase family. Type 1 subfamily.</text>
</comment>
<dbReference type="PROSITE" id="PS01287">
    <property type="entry name" value="RTC"/>
    <property type="match status" value="1"/>
</dbReference>
<dbReference type="KEGG" id="mten:GWK48_09390"/>
<keyword evidence="5 6" id="KW-0067">ATP-binding</keyword>
<dbReference type="Pfam" id="PF05189">
    <property type="entry name" value="RTC_insert"/>
    <property type="match status" value="1"/>
</dbReference>